<reference evidence="1 2" key="1">
    <citation type="submission" date="2019-03" db="EMBL/GenBank/DDBJ databases">
        <title>First draft genome of Liparis tanakae, snailfish: a comprehensive survey of snailfish specific genes.</title>
        <authorList>
            <person name="Kim W."/>
            <person name="Song I."/>
            <person name="Jeong J.-H."/>
            <person name="Kim D."/>
            <person name="Kim S."/>
            <person name="Ryu S."/>
            <person name="Song J.Y."/>
            <person name="Lee S.K."/>
        </authorList>
    </citation>
    <scope>NUCLEOTIDE SEQUENCE [LARGE SCALE GENOMIC DNA]</scope>
    <source>
        <tissue evidence="1">Muscle</tissue>
    </source>
</reference>
<evidence type="ECO:0000313" key="1">
    <source>
        <dbReference type="EMBL" id="TNN86218.1"/>
    </source>
</evidence>
<proteinExistence type="predicted"/>
<dbReference type="Proteomes" id="UP000314294">
    <property type="component" value="Unassembled WGS sequence"/>
</dbReference>
<name>A0A4Z2J952_9TELE</name>
<dbReference type="EMBL" id="SRLO01000017">
    <property type="protein sequence ID" value="TNN86218.1"/>
    <property type="molecule type" value="Genomic_DNA"/>
</dbReference>
<dbReference type="AlphaFoldDB" id="A0A4Z2J952"/>
<keyword evidence="2" id="KW-1185">Reference proteome</keyword>
<evidence type="ECO:0000313" key="2">
    <source>
        <dbReference type="Proteomes" id="UP000314294"/>
    </source>
</evidence>
<comment type="caution">
    <text evidence="1">The sequence shown here is derived from an EMBL/GenBank/DDBJ whole genome shotgun (WGS) entry which is preliminary data.</text>
</comment>
<protein>
    <submittedName>
        <fullName evidence="1">Uncharacterized protein</fullName>
    </submittedName>
</protein>
<organism evidence="1 2">
    <name type="scientific">Liparis tanakae</name>
    <name type="common">Tanaka's snailfish</name>
    <dbReference type="NCBI Taxonomy" id="230148"/>
    <lineage>
        <taxon>Eukaryota</taxon>
        <taxon>Metazoa</taxon>
        <taxon>Chordata</taxon>
        <taxon>Craniata</taxon>
        <taxon>Vertebrata</taxon>
        <taxon>Euteleostomi</taxon>
        <taxon>Actinopterygii</taxon>
        <taxon>Neopterygii</taxon>
        <taxon>Teleostei</taxon>
        <taxon>Neoteleostei</taxon>
        <taxon>Acanthomorphata</taxon>
        <taxon>Eupercaria</taxon>
        <taxon>Perciformes</taxon>
        <taxon>Cottioidei</taxon>
        <taxon>Cottales</taxon>
        <taxon>Liparidae</taxon>
        <taxon>Liparis</taxon>
    </lineage>
</organism>
<gene>
    <name evidence="1" type="ORF">EYF80_003635</name>
</gene>
<sequence>MHENALASIRYCTREVYGGAENTSAIFLSHSSSLLIRGSLTGATRSTDSKKATLCLHAHHRLLRMFTRG</sequence>
<accession>A0A4Z2J952</accession>